<proteinExistence type="predicted"/>
<keyword evidence="6" id="KW-0675">Receptor</keyword>
<organism evidence="10 11">
    <name type="scientific">Romanomermis culicivorax</name>
    <name type="common">Nematode worm</name>
    <dbReference type="NCBI Taxonomy" id="13658"/>
    <lineage>
        <taxon>Eukaryota</taxon>
        <taxon>Metazoa</taxon>
        <taxon>Ecdysozoa</taxon>
        <taxon>Nematoda</taxon>
        <taxon>Enoplea</taxon>
        <taxon>Dorylaimia</taxon>
        <taxon>Mermithida</taxon>
        <taxon>Mermithoidea</taxon>
        <taxon>Mermithidae</taxon>
        <taxon>Romanomermis</taxon>
    </lineage>
</organism>
<evidence type="ECO:0000313" key="11">
    <source>
        <dbReference type="WBParaSite" id="nRc.2.0.1.t17189-RA"/>
    </source>
</evidence>
<dbReference type="AlphaFoldDB" id="A0A915IUX1"/>
<reference evidence="11" key="1">
    <citation type="submission" date="2022-11" db="UniProtKB">
        <authorList>
            <consortium name="WormBaseParasite"/>
        </authorList>
    </citation>
    <scope>IDENTIFICATION</scope>
</reference>
<keyword evidence="5 8" id="KW-0472">Membrane</keyword>
<feature type="transmembrane region" description="Helical" evidence="8">
    <location>
        <begin position="22"/>
        <end position="45"/>
    </location>
</feature>
<dbReference type="OMA" id="VIFASCH"/>
<evidence type="ECO:0000256" key="4">
    <source>
        <dbReference type="ARBA" id="ARBA00023040"/>
    </source>
</evidence>
<dbReference type="WBParaSite" id="nRc.2.0.1.t17189-RA">
    <property type="protein sequence ID" value="nRc.2.0.1.t17189-RA"/>
    <property type="gene ID" value="nRc.2.0.1.g17189"/>
</dbReference>
<keyword evidence="10" id="KW-1185">Reference proteome</keyword>
<protein>
    <submittedName>
        <fullName evidence="11">G-protein coupled receptors family 1 profile domain-containing protein</fullName>
    </submittedName>
</protein>
<keyword evidence="7" id="KW-0807">Transducer</keyword>
<feature type="transmembrane region" description="Helical" evidence="8">
    <location>
        <begin position="77"/>
        <end position="94"/>
    </location>
</feature>
<feature type="domain" description="G-protein coupled receptors family 1 profile" evidence="9">
    <location>
        <begin position="1"/>
        <end position="136"/>
    </location>
</feature>
<evidence type="ECO:0000313" key="10">
    <source>
        <dbReference type="Proteomes" id="UP000887565"/>
    </source>
</evidence>
<evidence type="ECO:0000256" key="5">
    <source>
        <dbReference type="ARBA" id="ARBA00023136"/>
    </source>
</evidence>
<feature type="transmembrane region" description="Helical" evidence="8">
    <location>
        <begin position="114"/>
        <end position="139"/>
    </location>
</feature>
<keyword evidence="2 8" id="KW-0812">Transmembrane</keyword>
<dbReference type="InterPro" id="IPR000276">
    <property type="entry name" value="GPCR_Rhodpsn"/>
</dbReference>
<dbReference type="PRINTS" id="PR00237">
    <property type="entry name" value="GPCRRHODOPSN"/>
</dbReference>
<evidence type="ECO:0000256" key="7">
    <source>
        <dbReference type="ARBA" id="ARBA00023224"/>
    </source>
</evidence>
<evidence type="ECO:0000259" key="9">
    <source>
        <dbReference type="PROSITE" id="PS50262"/>
    </source>
</evidence>
<comment type="subcellular location">
    <subcellularLocation>
        <location evidence="1">Membrane</location>
        <topology evidence="1">Multi-pass membrane protein</topology>
    </subcellularLocation>
</comment>
<dbReference type="GO" id="GO:0008188">
    <property type="term" value="F:neuropeptide receptor activity"/>
    <property type="evidence" value="ECO:0007669"/>
    <property type="project" value="TreeGrafter"/>
</dbReference>
<dbReference type="PANTHER" id="PTHR24235:SF18">
    <property type="entry name" value="G-PROTEIN COUPLED RECEPTORS FAMILY 1 PROFILE DOMAIN-CONTAINING PROTEIN"/>
    <property type="match status" value="1"/>
</dbReference>
<evidence type="ECO:0000256" key="8">
    <source>
        <dbReference type="SAM" id="Phobius"/>
    </source>
</evidence>
<dbReference type="Pfam" id="PF00001">
    <property type="entry name" value="7tm_1"/>
    <property type="match status" value="1"/>
</dbReference>
<dbReference type="Gene3D" id="1.20.1070.10">
    <property type="entry name" value="Rhodopsin 7-helix transmembrane proteins"/>
    <property type="match status" value="1"/>
</dbReference>
<keyword evidence="4" id="KW-0297">G-protein coupled receptor</keyword>
<name>A0A915IUX1_ROMCU</name>
<dbReference type="GO" id="GO:0043005">
    <property type="term" value="C:neuron projection"/>
    <property type="evidence" value="ECO:0007669"/>
    <property type="project" value="TreeGrafter"/>
</dbReference>
<dbReference type="PANTHER" id="PTHR24235">
    <property type="entry name" value="NEUROPEPTIDE Y RECEPTOR"/>
    <property type="match status" value="1"/>
</dbReference>
<evidence type="ECO:0000256" key="1">
    <source>
        <dbReference type="ARBA" id="ARBA00004141"/>
    </source>
</evidence>
<dbReference type="PROSITE" id="PS50262">
    <property type="entry name" value="G_PROTEIN_RECEP_F1_2"/>
    <property type="match status" value="1"/>
</dbReference>
<dbReference type="SUPFAM" id="SSF81321">
    <property type="entry name" value="Family A G protein-coupled receptor-like"/>
    <property type="match status" value="1"/>
</dbReference>
<evidence type="ECO:0000256" key="3">
    <source>
        <dbReference type="ARBA" id="ARBA00022989"/>
    </source>
</evidence>
<dbReference type="InterPro" id="IPR017452">
    <property type="entry name" value="GPCR_Rhodpsn_7TM"/>
</dbReference>
<dbReference type="GO" id="GO:0042923">
    <property type="term" value="F:neuropeptide binding"/>
    <property type="evidence" value="ECO:0007669"/>
    <property type="project" value="TreeGrafter"/>
</dbReference>
<evidence type="ECO:0000256" key="2">
    <source>
        <dbReference type="ARBA" id="ARBA00022692"/>
    </source>
</evidence>
<sequence>MEWNAIATKNWPPSYFLSRRSYGLSVLLLQFGLPVAISCFCYLRISHRLARHIKLRQSQTILPEAERRLVARRRRTNKMMSSMVALFVVAWLPLNAANLVRDFELDFITQGNTYNVIFASCHLASMTSLVWNPVIYGFYSETFRAAVKSIFEPCCNHAINNNNRSAKTESIPLNGQKASCLT</sequence>
<keyword evidence="3 8" id="KW-1133">Transmembrane helix</keyword>
<evidence type="ECO:0000256" key="6">
    <source>
        <dbReference type="ARBA" id="ARBA00023170"/>
    </source>
</evidence>
<dbReference type="Proteomes" id="UP000887565">
    <property type="component" value="Unplaced"/>
</dbReference>
<dbReference type="GO" id="GO:0005886">
    <property type="term" value="C:plasma membrane"/>
    <property type="evidence" value="ECO:0007669"/>
    <property type="project" value="TreeGrafter"/>
</dbReference>
<accession>A0A915IUX1</accession>